<feature type="coiled-coil region" evidence="1">
    <location>
        <begin position="34"/>
        <end position="68"/>
    </location>
</feature>
<gene>
    <name evidence="3" type="ORF">BDN70DRAFT_38840</name>
</gene>
<reference evidence="3" key="1">
    <citation type="submission" date="2020-11" db="EMBL/GenBank/DDBJ databases">
        <authorList>
            <consortium name="DOE Joint Genome Institute"/>
            <person name="Ahrendt S."/>
            <person name="Riley R."/>
            <person name="Andreopoulos W."/>
            <person name="Labutti K."/>
            <person name="Pangilinan J."/>
            <person name="Ruiz-Duenas F.J."/>
            <person name="Barrasa J.M."/>
            <person name="Sanchez-Garcia M."/>
            <person name="Camarero S."/>
            <person name="Miyauchi S."/>
            <person name="Serrano A."/>
            <person name="Linde D."/>
            <person name="Babiker R."/>
            <person name="Drula E."/>
            <person name="Ayuso-Fernandez I."/>
            <person name="Pacheco R."/>
            <person name="Padilla G."/>
            <person name="Ferreira P."/>
            <person name="Barriuso J."/>
            <person name="Kellner H."/>
            <person name="Castanera R."/>
            <person name="Alfaro M."/>
            <person name="Ramirez L."/>
            <person name="Pisabarro A.G."/>
            <person name="Kuo A."/>
            <person name="Tritt A."/>
            <person name="Lipzen A."/>
            <person name="He G."/>
            <person name="Yan M."/>
            <person name="Ng V."/>
            <person name="Cullen D."/>
            <person name="Martin F."/>
            <person name="Rosso M.-N."/>
            <person name="Henrissat B."/>
            <person name="Hibbett D."/>
            <person name="Martinez A.T."/>
            <person name="Grigoriev I.V."/>
        </authorList>
    </citation>
    <scope>NUCLEOTIDE SEQUENCE</scope>
    <source>
        <strain evidence="3">CIRM-BRFM 674</strain>
    </source>
</reference>
<keyword evidence="4" id="KW-1185">Reference proteome</keyword>
<proteinExistence type="predicted"/>
<dbReference type="EMBL" id="MU155231">
    <property type="protein sequence ID" value="KAF9478591.1"/>
    <property type="molecule type" value="Genomic_DNA"/>
</dbReference>
<dbReference type="InterPro" id="IPR001810">
    <property type="entry name" value="F-box_dom"/>
</dbReference>
<name>A0A9P5Z359_9AGAR</name>
<dbReference type="AlphaFoldDB" id="A0A9P5Z359"/>
<sequence length="156" mass="17834">MSYLCQYCDDLDDASEFLPCDPLKVNACGACQKLLVLQQKINETRLLLNDLKEERRQLKEQANRHHDKLNHRLPPEVASTVFTFCIPEDSMDIDLSNRSGIPQYTISAPLILSAVCRRWRGIAQSTPQLWQTIPIVCHADYPEHACIRDTVISQNL</sequence>
<comment type="caution">
    <text evidence="3">The sequence shown here is derived from an EMBL/GenBank/DDBJ whole genome shotgun (WGS) entry which is preliminary data.</text>
</comment>
<accession>A0A9P5Z359</accession>
<dbReference type="Gene3D" id="1.20.1280.50">
    <property type="match status" value="1"/>
</dbReference>
<evidence type="ECO:0000259" key="2">
    <source>
        <dbReference type="Pfam" id="PF12937"/>
    </source>
</evidence>
<dbReference type="OrthoDB" id="3070929at2759"/>
<dbReference type="Pfam" id="PF12937">
    <property type="entry name" value="F-box-like"/>
    <property type="match status" value="1"/>
</dbReference>
<evidence type="ECO:0000313" key="3">
    <source>
        <dbReference type="EMBL" id="KAF9478591.1"/>
    </source>
</evidence>
<feature type="domain" description="F-box" evidence="2">
    <location>
        <begin position="72"/>
        <end position="133"/>
    </location>
</feature>
<dbReference type="SUPFAM" id="SSF81383">
    <property type="entry name" value="F-box domain"/>
    <property type="match status" value="1"/>
</dbReference>
<dbReference type="Proteomes" id="UP000807469">
    <property type="component" value="Unassembled WGS sequence"/>
</dbReference>
<organism evidence="3 4">
    <name type="scientific">Pholiota conissans</name>
    <dbReference type="NCBI Taxonomy" id="109636"/>
    <lineage>
        <taxon>Eukaryota</taxon>
        <taxon>Fungi</taxon>
        <taxon>Dikarya</taxon>
        <taxon>Basidiomycota</taxon>
        <taxon>Agaricomycotina</taxon>
        <taxon>Agaricomycetes</taxon>
        <taxon>Agaricomycetidae</taxon>
        <taxon>Agaricales</taxon>
        <taxon>Agaricineae</taxon>
        <taxon>Strophariaceae</taxon>
        <taxon>Pholiota</taxon>
    </lineage>
</organism>
<dbReference type="InterPro" id="IPR036047">
    <property type="entry name" value="F-box-like_dom_sf"/>
</dbReference>
<protein>
    <recommendedName>
        <fullName evidence="2">F-box domain-containing protein</fullName>
    </recommendedName>
</protein>
<evidence type="ECO:0000313" key="4">
    <source>
        <dbReference type="Proteomes" id="UP000807469"/>
    </source>
</evidence>
<evidence type="ECO:0000256" key="1">
    <source>
        <dbReference type="SAM" id="Coils"/>
    </source>
</evidence>
<keyword evidence="1" id="KW-0175">Coiled coil</keyword>